<reference evidence="2" key="1">
    <citation type="submission" date="2022-11" db="UniProtKB">
        <authorList>
            <consortium name="WormBaseParasite"/>
        </authorList>
    </citation>
    <scope>IDENTIFICATION</scope>
</reference>
<evidence type="ECO:0000313" key="2">
    <source>
        <dbReference type="WBParaSite" id="ES5_v2.g24340.t1"/>
    </source>
</evidence>
<dbReference type="Proteomes" id="UP000887579">
    <property type="component" value="Unplaced"/>
</dbReference>
<dbReference type="WBParaSite" id="ES5_v2.g24340.t1">
    <property type="protein sequence ID" value="ES5_v2.g24340.t1"/>
    <property type="gene ID" value="ES5_v2.g24340"/>
</dbReference>
<organism evidence="1 2">
    <name type="scientific">Panagrolaimus sp. ES5</name>
    <dbReference type="NCBI Taxonomy" id="591445"/>
    <lineage>
        <taxon>Eukaryota</taxon>
        <taxon>Metazoa</taxon>
        <taxon>Ecdysozoa</taxon>
        <taxon>Nematoda</taxon>
        <taxon>Chromadorea</taxon>
        <taxon>Rhabditida</taxon>
        <taxon>Tylenchina</taxon>
        <taxon>Panagrolaimomorpha</taxon>
        <taxon>Panagrolaimoidea</taxon>
        <taxon>Panagrolaimidae</taxon>
        <taxon>Panagrolaimus</taxon>
    </lineage>
</organism>
<sequence length="96" mass="11160">MLFDSKKKFIVDGKFTFKVEGVLKVEKAVSKLKTSKNYGNLWKIGFEDFRIIATDQKEIKVHKCVLAYHSPVFYAMFNSGMKEVIENKVEITDFPF</sequence>
<accession>A0AC34G3X1</accession>
<protein>
    <submittedName>
        <fullName evidence="2">BTB domain-containing protein</fullName>
    </submittedName>
</protein>
<evidence type="ECO:0000313" key="1">
    <source>
        <dbReference type="Proteomes" id="UP000887579"/>
    </source>
</evidence>
<proteinExistence type="predicted"/>
<name>A0AC34G3X1_9BILA</name>